<accession>A0A398CUG3</accession>
<keyword evidence="1" id="KW-0812">Transmembrane</keyword>
<sequence>MTERDALNPSIAALSAATALFVGLLYLKGRGWISNFALLLGMIVGWIVFEWLFPDTAPRHALLRPSFRRSGIRLVSLGSAPGLKLEL</sequence>
<organism evidence="2 3">
    <name type="scientific">Cohnella faecalis</name>
    <dbReference type="NCBI Taxonomy" id="2315694"/>
    <lineage>
        <taxon>Bacteria</taxon>
        <taxon>Bacillati</taxon>
        <taxon>Bacillota</taxon>
        <taxon>Bacilli</taxon>
        <taxon>Bacillales</taxon>
        <taxon>Paenibacillaceae</taxon>
        <taxon>Cohnella</taxon>
    </lineage>
</organism>
<protein>
    <submittedName>
        <fullName evidence="2">Uncharacterized protein</fullName>
    </submittedName>
</protein>
<keyword evidence="1" id="KW-0472">Membrane</keyword>
<feature type="transmembrane region" description="Helical" evidence="1">
    <location>
        <begin position="34"/>
        <end position="53"/>
    </location>
</feature>
<feature type="transmembrane region" description="Helical" evidence="1">
    <location>
        <begin position="6"/>
        <end position="27"/>
    </location>
</feature>
<dbReference type="AlphaFoldDB" id="A0A398CUG3"/>
<keyword evidence="3" id="KW-1185">Reference proteome</keyword>
<proteinExistence type="predicted"/>
<keyword evidence="1" id="KW-1133">Transmembrane helix</keyword>
<evidence type="ECO:0000313" key="2">
    <source>
        <dbReference type="EMBL" id="RIE04909.1"/>
    </source>
</evidence>
<evidence type="ECO:0000256" key="1">
    <source>
        <dbReference type="SAM" id="Phobius"/>
    </source>
</evidence>
<comment type="caution">
    <text evidence="2">The sequence shown here is derived from an EMBL/GenBank/DDBJ whole genome shotgun (WGS) entry which is preliminary data.</text>
</comment>
<gene>
    <name evidence="2" type="ORF">D3H35_03515</name>
</gene>
<evidence type="ECO:0000313" key="3">
    <source>
        <dbReference type="Proteomes" id="UP000266340"/>
    </source>
</evidence>
<dbReference type="EMBL" id="QXJM01000022">
    <property type="protein sequence ID" value="RIE04909.1"/>
    <property type="molecule type" value="Genomic_DNA"/>
</dbReference>
<reference evidence="2 3" key="1">
    <citation type="submission" date="2018-09" db="EMBL/GenBank/DDBJ databases">
        <title>Cohnella cavernae sp. nov., isolated from a karst cave.</title>
        <authorList>
            <person name="Zhu H."/>
        </authorList>
    </citation>
    <scope>NUCLEOTIDE SEQUENCE [LARGE SCALE GENOMIC DNA]</scope>
    <source>
        <strain evidence="2 3">K2E09-144</strain>
    </source>
</reference>
<dbReference type="Proteomes" id="UP000266340">
    <property type="component" value="Unassembled WGS sequence"/>
</dbReference>
<name>A0A398CUG3_9BACL</name>